<dbReference type="Pfam" id="PF00498">
    <property type="entry name" value="FHA"/>
    <property type="match status" value="1"/>
</dbReference>
<proteinExistence type="predicted"/>
<feature type="region of interest" description="Disordered" evidence="1">
    <location>
        <begin position="1"/>
        <end position="99"/>
    </location>
</feature>
<dbReference type="InterPro" id="IPR000253">
    <property type="entry name" value="FHA_dom"/>
</dbReference>
<feature type="compositionally biased region" description="Low complexity" evidence="1">
    <location>
        <begin position="571"/>
        <end position="581"/>
    </location>
</feature>
<organism evidence="3 4">
    <name type="scientific">Tigriopus californicus</name>
    <name type="common">Marine copepod</name>
    <dbReference type="NCBI Taxonomy" id="6832"/>
    <lineage>
        <taxon>Eukaryota</taxon>
        <taxon>Metazoa</taxon>
        <taxon>Ecdysozoa</taxon>
        <taxon>Arthropoda</taxon>
        <taxon>Crustacea</taxon>
        <taxon>Multicrustacea</taxon>
        <taxon>Hexanauplia</taxon>
        <taxon>Copepoda</taxon>
        <taxon>Harpacticoida</taxon>
        <taxon>Harpacticidae</taxon>
        <taxon>Tigriopus</taxon>
    </lineage>
</organism>
<feature type="domain" description="FHA" evidence="2">
    <location>
        <begin position="143"/>
        <end position="200"/>
    </location>
</feature>
<feature type="compositionally biased region" description="Polar residues" evidence="1">
    <location>
        <begin position="603"/>
        <end position="629"/>
    </location>
</feature>
<evidence type="ECO:0000313" key="3">
    <source>
        <dbReference type="EMBL" id="TRY77451.1"/>
    </source>
</evidence>
<feature type="compositionally biased region" description="Polar residues" evidence="1">
    <location>
        <begin position="535"/>
        <end position="545"/>
    </location>
</feature>
<feature type="compositionally biased region" description="Polar residues" evidence="1">
    <location>
        <begin position="39"/>
        <end position="53"/>
    </location>
</feature>
<dbReference type="CDD" id="cd19856">
    <property type="entry name" value="DSRM_Kanadaptin"/>
    <property type="match status" value="1"/>
</dbReference>
<dbReference type="CDD" id="cd22677">
    <property type="entry name" value="FHA_Kanadaptin"/>
    <property type="match status" value="1"/>
</dbReference>
<feature type="compositionally biased region" description="Pro residues" evidence="1">
    <location>
        <begin position="74"/>
        <end position="86"/>
    </location>
</feature>
<dbReference type="AlphaFoldDB" id="A0A553PIE4"/>
<dbReference type="SUPFAM" id="SSF49879">
    <property type="entry name" value="SMAD/FHA domain"/>
    <property type="match status" value="1"/>
</dbReference>
<evidence type="ECO:0000259" key="2">
    <source>
        <dbReference type="PROSITE" id="PS50006"/>
    </source>
</evidence>
<dbReference type="Proteomes" id="UP000318571">
    <property type="component" value="Chromosome 5"/>
</dbReference>
<dbReference type="SMART" id="SM00240">
    <property type="entry name" value="FHA"/>
    <property type="match status" value="1"/>
</dbReference>
<sequence length="731" mass="80270">MANVQEHHENGEKARQTDNVDHPPSLGIAHEFAKPMSVPAQTARPTLAPNQLSHSDEPVKAPPLPSEGLTSGSVPPPNPTNPPKPTPLSAHASPETPVTAKTVPRLDYEAPPWSGLAPPGYHLEVIKNGSIVSTHDLSGLGVFTMGRWTECHLTLDHPSLSRYHAVLQYRSTPDPPRYPAGFYLQDLDSTHGTYHNKKRCFPRKFYPLRVGHTVKLGGSSRLLILQGPSEDQEAESELSAHELMAQANHHKAQAQIQAQAQREPIERAEAAEKEMGVSWGMAEDAQEEPDMDHNPFALPDQTDESLYLDDPKRTLRGWFEREGHDLEYECVEQGYATFKCTVTLPLETGSVVAESVVKGKKKEAVVQCALEACRMLDRLGQLRQSHQESRAKKVIKRWEDDDFYASDEDEFLDRTGTIAKKRQVRMQMAGKGETPAVETFESLTLKHERVMEEKAKAQHELSVAVEHSKQSKTETDDLDQFMASLKSGGNQDKSTISKLKLRVTELQKEASQLEKLIEITRPTSLPALQAASHPASPSSVDSTSKPKSRFAGVLVGKRGASNKLRTIATTSSSRKPSCSSSPDVPSQVALDETDSKPSAVKEIQTNVKISSSPELSKSPGPSLQASSGGINHEPGAMQAQTISPPQKSPTRELGSLQAKVDRTAQKRKNAIGSKKTALDHGSLKRTVEKCRKDEEKVQGDYDSSDPKYATWMPPEGQSGDGRTSLNEKYGY</sequence>
<accession>A0A553PIE4</accession>
<feature type="compositionally biased region" description="Polar residues" evidence="1">
    <location>
        <begin position="720"/>
        <end position="731"/>
    </location>
</feature>
<evidence type="ECO:0000256" key="1">
    <source>
        <dbReference type="SAM" id="MobiDB-lite"/>
    </source>
</evidence>
<dbReference type="STRING" id="6832.A0A553PIE4"/>
<protein>
    <recommendedName>
        <fullName evidence="2">FHA domain-containing protein</fullName>
    </recommendedName>
</protein>
<dbReference type="InterPro" id="IPR008984">
    <property type="entry name" value="SMAD_FHA_dom_sf"/>
</dbReference>
<dbReference type="Pfam" id="PF03368">
    <property type="entry name" value="Dicer_dimer"/>
    <property type="match status" value="1"/>
</dbReference>
<dbReference type="EMBL" id="VCGU01000004">
    <property type="protein sequence ID" value="TRY77451.1"/>
    <property type="molecule type" value="Genomic_DNA"/>
</dbReference>
<dbReference type="InterPro" id="IPR050923">
    <property type="entry name" value="Cell_Proc_Reg/RNA_Proc"/>
</dbReference>
<keyword evidence="4" id="KW-1185">Reference proteome</keyword>
<dbReference type="PROSITE" id="PS50006">
    <property type="entry name" value="FHA_DOMAIN"/>
    <property type="match status" value="1"/>
</dbReference>
<dbReference type="OMA" id="IHSTHGC"/>
<name>A0A553PIE4_TIGCA</name>
<dbReference type="PANTHER" id="PTHR23308">
    <property type="entry name" value="NUCLEAR INHIBITOR OF PROTEIN PHOSPHATASE-1"/>
    <property type="match status" value="1"/>
</dbReference>
<gene>
    <name evidence="3" type="ORF">TCAL_08013</name>
</gene>
<feature type="region of interest" description="Disordered" evidence="1">
    <location>
        <begin position="528"/>
        <end position="731"/>
    </location>
</feature>
<dbReference type="GO" id="GO:0016891">
    <property type="term" value="F:RNA endonuclease activity producing 5'-phosphomonoesters, hydrolytic mechanism"/>
    <property type="evidence" value="ECO:0007669"/>
    <property type="project" value="InterPro"/>
</dbReference>
<evidence type="ECO:0000313" key="4">
    <source>
        <dbReference type="Proteomes" id="UP000318571"/>
    </source>
</evidence>
<dbReference type="Gene3D" id="2.60.200.20">
    <property type="match status" value="1"/>
</dbReference>
<feature type="compositionally biased region" description="Basic and acidic residues" evidence="1">
    <location>
        <begin position="1"/>
        <end position="21"/>
    </location>
</feature>
<reference evidence="3 4" key="1">
    <citation type="journal article" date="2018" name="Nat. Ecol. Evol.">
        <title>Genomic signatures of mitonuclear coevolution across populations of Tigriopus californicus.</title>
        <authorList>
            <person name="Barreto F.S."/>
            <person name="Watson E.T."/>
            <person name="Lima T.G."/>
            <person name="Willett C.S."/>
            <person name="Edmands S."/>
            <person name="Li W."/>
            <person name="Burton R.S."/>
        </authorList>
    </citation>
    <scope>NUCLEOTIDE SEQUENCE [LARGE SCALE GENOMIC DNA]</scope>
    <source>
        <strain evidence="3 4">San Diego</strain>
    </source>
</reference>
<dbReference type="InterPro" id="IPR005034">
    <property type="entry name" value="Dicer_dimerisation"/>
</dbReference>
<feature type="compositionally biased region" description="Basic and acidic residues" evidence="1">
    <location>
        <begin position="676"/>
        <end position="699"/>
    </location>
</feature>
<comment type="caution">
    <text evidence="3">The sequence shown here is derived from an EMBL/GenBank/DDBJ whole genome shotgun (WGS) entry which is preliminary data.</text>
</comment>
<dbReference type="OrthoDB" id="433755at2759"/>